<sequence length="106" mass="11197">MASNNNEKISFKGFILAITVFSVTVFGVGGLQCENGFVVANSIKRIGDEITMIQVCCQDITCGPGEKAVACEEGNPYSSACDPCETGTRQETRTSLSTGSTSCELK</sequence>
<dbReference type="RefSeq" id="XP_013394939.1">
    <property type="nucleotide sequence ID" value="XM_013539485.2"/>
</dbReference>
<dbReference type="AlphaFoldDB" id="A0A1S3IBY6"/>
<evidence type="ECO:0000313" key="4">
    <source>
        <dbReference type="RefSeq" id="XP_013394939.1"/>
    </source>
</evidence>
<dbReference type="GeneID" id="106162265"/>
<keyword evidence="2" id="KW-0472">Membrane</keyword>
<keyword evidence="2" id="KW-0812">Transmembrane</keyword>
<dbReference type="InParanoid" id="A0A1S3IBY6"/>
<feature type="region of interest" description="Disordered" evidence="1">
    <location>
        <begin position="84"/>
        <end position="106"/>
    </location>
</feature>
<keyword evidence="2" id="KW-1133">Transmembrane helix</keyword>
<evidence type="ECO:0000256" key="1">
    <source>
        <dbReference type="SAM" id="MobiDB-lite"/>
    </source>
</evidence>
<proteinExistence type="predicted"/>
<evidence type="ECO:0000313" key="3">
    <source>
        <dbReference type="Proteomes" id="UP000085678"/>
    </source>
</evidence>
<dbReference type="KEGG" id="lak:106162265"/>
<reference evidence="4" key="1">
    <citation type="submission" date="2025-08" db="UniProtKB">
        <authorList>
            <consortium name="RefSeq"/>
        </authorList>
    </citation>
    <scope>IDENTIFICATION</scope>
    <source>
        <tissue evidence="4">Gonads</tissue>
    </source>
</reference>
<gene>
    <name evidence="4" type="primary">LOC106162265</name>
</gene>
<protein>
    <submittedName>
        <fullName evidence="4">Uncharacterized protein LOC106162265</fullName>
    </submittedName>
</protein>
<evidence type="ECO:0000256" key="2">
    <source>
        <dbReference type="SAM" id="Phobius"/>
    </source>
</evidence>
<feature type="compositionally biased region" description="Polar residues" evidence="1">
    <location>
        <begin position="87"/>
        <end position="106"/>
    </location>
</feature>
<organism evidence="3 4">
    <name type="scientific">Lingula anatina</name>
    <name type="common">Brachiopod</name>
    <name type="synonym">Lingula unguis</name>
    <dbReference type="NCBI Taxonomy" id="7574"/>
    <lineage>
        <taxon>Eukaryota</taxon>
        <taxon>Metazoa</taxon>
        <taxon>Spiralia</taxon>
        <taxon>Lophotrochozoa</taxon>
        <taxon>Brachiopoda</taxon>
        <taxon>Linguliformea</taxon>
        <taxon>Lingulata</taxon>
        <taxon>Lingulida</taxon>
        <taxon>Linguloidea</taxon>
        <taxon>Lingulidae</taxon>
        <taxon>Lingula</taxon>
    </lineage>
</organism>
<name>A0A1S3IBY6_LINAN</name>
<accession>A0A1S3IBY6</accession>
<keyword evidence="3" id="KW-1185">Reference proteome</keyword>
<dbReference type="Proteomes" id="UP000085678">
    <property type="component" value="Unplaced"/>
</dbReference>
<feature type="transmembrane region" description="Helical" evidence="2">
    <location>
        <begin position="12"/>
        <end position="31"/>
    </location>
</feature>